<comment type="caution">
    <text evidence="1">The sequence shown here is derived from an EMBL/GenBank/DDBJ whole genome shotgun (WGS) entry which is preliminary data.</text>
</comment>
<evidence type="ECO:0000313" key="2">
    <source>
        <dbReference type="Proteomes" id="UP000599688"/>
    </source>
</evidence>
<reference evidence="1 2" key="1">
    <citation type="journal article" date="2014" name="Int. J. Syst. Evol. Microbiol.">
        <title>Complete genome sequence of Corynebacterium casei LMG S-19264T (=DSM 44701T), isolated from a smear-ripened cheese.</title>
        <authorList>
            <consortium name="US DOE Joint Genome Institute (JGI-PGF)"/>
            <person name="Walter F."/>
            <person name="Albersmeier A."/>
            <person name="Kalinowski J."/>
            <person name="Ruckert C."/>
        </authorList>
    </citation>
    <scope>NUCLEOTIDE SEQUENCE [LARGE SCALE GENOMIC DNA]</scope>
    <source>
        <strain evidence="1 2">CGMCC 1.12925</strain>
    </source>
</reference>
<dbReference type="InterPro" id="IPR019734">
    <property type="entry name" value="TPR_rpt"/>
</dbReference>
<dbReference type="SUPFAM" id="SSF48452">
    <property type="entry name" value="TPR-like"/>
    <property type="match status" value="1"/>
</dbReference>
<protein>
    <recommendedName>
        <fullName evidence="3">Tetratricopeptide repeat-containing protein</fullName>
    </recommendedName>
</protein>
<dbReference type="InterPro" id="IPR011990">
    <property type="entry name" value="TPR-like_helical_dom_sf"/>
</dbReference>
<keyword evidence="2" id="KW-1185">Reference proteome</keyword>
<dbReference type="Gene3D" id="1.25.40.10">
    <property type="entry name" value="Tetratricopeptide repeat domain"/>
    <property type="match status" value="1"/>
</dbReference>
<dbReference type="EMBL" id="BMGL01000009">
    <property type="protein sequence ID" value="GGE16615.1"/>
    <property type="molecule type" value="Genomic_DNA"/>
</dbReference>
<dbReference type="RefSeq" id="WP_188406442.1">
    <property type="nucleotide sequence ID" value="NZ_BMGL01000009.1"/>
</dbReference>
<sequence>MKQLLGLYTIIVLLLSSCETQKNDRKLAEQLNNEAIEQLQKDNVENATKLLNSAIEADNTYAEPHAYLIQIYLKEENYDQALAQTKIVIEKSPEEAENWVLAGILTEKKGYKDEAFSYYKESIKWFQLRLDEQLKEVKKDTTKSDLPLQDEVNIIFSYILLENHDQANKRIEKLEEQFPSNRMIQNLYDFDKAMYLNSLFPNMKTE</sequence>
<dbReference type="SMART" id="SM00028">
    <property type="entry name" value="TPR"/>
    <property type="match status" value="2"/>
</dbReference>
<organism evidence="1 2">
    <name type="scientific">Psychroflexus salis</name>
    <dbReference type="NCBI Taxonomy" id="1526574"/>
    <lineage>
        <taxon>Bacteria</taxon>
        <taxon>Pseudomonadati</taxon>
        <taxon>Bacteroidota</taxon>
        <taxon>Flavobacteriia</taxon>
        <taxon>Flavobacteriales</taxon>
        <taxon>Flavobacteriaceae</taxon>
        <taxon>Psychroflexus</taxon>
    </lineage>
</organism>
<accession>A0A916ZY29</accession>
<dbReference type="AlphaFoldDB" id="A0A916ZY29"/>
<dbReference type="PROSITE" id="PS51257">
    <property type="entry name" value="PROKAR_LIPOPROTEIN"/>
    <property type="match status" value="1"/>
</dbReference>
<gene>
    <name evidence="1" type="ORF">GCM10010831_17370</name>
</gene>
<evidence type="ECO:0000313" key="1">
    <source>
        <dbReference type="EMBL" id="GGE16615.1"/>
    </source>
</evidence>
<name>A0A916ZY29_9FLAO</name>
<dbReference type="Proteomes" id="UP000599688">
    <property type="component" value="Unassembled WGS sequence"/>
</dbReference>
<evidence type="ECO:0008006" key="3">
    <source>
        <dbReference type="Google" id="ProtNLM"/>
    </source>
</evidence>
<proteinExistence type="predicted"/>